<dbReference type="InterPro" id="IPR016181">
    <property type="entry name" value="Acyl_CoA_acyltransferase"/>
</dbReference>
<dbReference type="InterPro" id="IPR000182">
    <property type="entry name" value="GNAT_dom"/>
</dbReference>
<evidence type="ECO:0000313" key="3">
    <source>
        <dbReference type="EMBL" id="TCT32923.1"/>
    </source>
</evidence>
<dbReference type="GO" id="GO:0031638">
    <property type="term" value="P:zymogen activation"/>
    <property type="evidence" value="ECO:0007669"/>
    <property type="project" value="InterPro"/>
</dbReference>
<keyword evidence="1" id="KW-0566">Pantothenate biosynthesis</keyword>
<dbReference type="InterPro" id="IPR032900">
    <property type="entry name" value="PanZ"/>
</dbReference>
<gene>
    <name evidence="1" type="primary">panZ</name>
    <name evidence="3" type="ORF">EC835_106249</name>
</gene>
<dbReference type="GO" id="GO:0015940">
    <property type="term" value="P:pantothenate biosynthetic process"/>
    <property type="evidence" value="ECO:0007669"/>
    <property type="project" value="UniProtKB-UniRule"/>
</dbReference>
<dbReference type="Gene3D" id="3.40.630.30">
    <property type="match status" value="1"/>
</dbReference>
<evidence type="ECO:0000259" key="2">
    <source>
        <dbReference type="PROSITE" id="PS51186"/>
    </source>
</evidence>
<dbReference type="Pfam" id="PF12568">
    <property type="entry name" value="PanZ"/>
    <property type="match status" value="1"/>
</dbReference>
<dbReference type="NCBIfam" id="NF033213">
    <property type="entry name" value="matur_PanM"/>
    <property type="match status" value="1"/>
</dbReference>
<dbReference type="InterPro" id="IPR040448">
    <property type="entry name" value="PanZ_GNAT"/>
</dbReference>
<protein>
    <recommendedName>
        <fullName evidence="1">PanD regulatory factor</fullName>
    </recommendedName>
</protein>
<comment type="similarity">
    <text evidence="1">Belongs to the PanZ/PanM family.</text>
</comment>
<comment type="function">
    <text evidence="1">Controls both the activation and catalytic activity of PanD in a coenzyme A (CoA)-dependent fashion.</text>
</comment>
<reference evidence="3 4" key="1">
    <citation type="submission" date="2019-03" db="EMBL/GenBank/DDBJ databases">
        <title>Genomic analyses of the natural microbiome of Caenorhabditis elegans.</title>
        <authorList>
            <person name="Samuel B."/>
        </authorList>
    </citation>
    <scope>NUCLEOTIDE SEQUENCE [LARGE SCALE GENOMIC DNA]</scope>
    <source>
        <strain evidence="3 4">JUb102</strain>
    </source>
</reference>
<dbReference type="OrthoDB" id="5736859at2"/>
<feature type="binding site" evidence="1">
    <location>
        <begin position="74"/>
        <end position="81"/>
    </location>
    <ligand>
        <name>CoA</name>
        <dbReference type="ChEBI" id="CHEBI:57287"/>
    </ligand>
</feature>
<proteinExistence type="inferred from homology"/>
<feature type="binding site" evidence="1">
    <location>
        <begin position="68"/>
        <end position="70"/>
    </location>
    <ligand>
        <name>CoA</name>
        <dbReference type="ChEBI" id="CHEBI:57287"/>
    </ligand>
</feature>
<sequence length="138" mass="16272">MRLTIIPLVNPTEQQYIDLSKIWLDQNRTQLEQNLESGVRFYGARFNERLLAAAKVVIYQQQGTICDFNVREITRRRGVGLYLLQEIFRQQPEIHHWIFDLQGVEPQNKIALEKFLVACGFQPAEETHHWQLNIEPLV</sequence>
<dbReference type="Proteomes" id="UP000295055">
    <property type="component" value="Unassembled WGS sequence"/>
</dbReference>
<evidence type="ECO:0000256" key="1">
    <source>
        <dbReference type="HAMAP-Rule" id="MF_02018"/>
    </source>
</evidence>
<dbReference type="EMBL" id="SMAS01000006">
    <property type="protein sequence ID" value="TCT32923.1"/>
    <property type="molecule type" value="Genomic_DNA"/>
</dbReference>
<feature type="domain" description="N-acetyltransferase" evidence="2">
    <location>
        <begin position="1"/>
        <end position="138"/>
    </location>
</feature>
<accession>A0A4R3NIT3</accession>
<organism evidence="3 4">
    <name type="scientific">Providencia alcalifaciens</name>
    <dbReference type="NCBI Taxonomy" id="126385"/>
    <lineage>
        <taxon>Bacteria</taxon>
        <taxon>Pseudomonadati</taxon>
        <taxon>Pseudomonadota</taxon>
        <taxon>Gammaproteobacteria</taxon>
        <taxon>Enterobacterales</taxon>
        <taxon>Morganellaceae</taxon>
        <taxon>Providencia</taxon>
    </lineage>
</organism>
<dbReference type="HAMAP" id="MF_02018">
    <property type="entry name" value="PanZ_PanM"/>
    <property type="match status" value="1"/>
</dbReference>
<keyword evidence="3" id="KW-0808">Transferase</keyword>
<dbReference type="RefSeq" id="WP_132496627.1">
    <property type="nucleotide sequence ID" value="NZ_SMAS01000006.1"/>
</dbReference>
<dbReference type="SUPFAM" id="SSF55729">
    <property type="entry name" value="Acyl-CoA N-acyltransferases (Nat)"/>
    <property type="match status" value="1"/>
</dbReference>
<comment type="subunit">
    <text evidence="1">Interacts with PanD in the presence of CoA.</text>
</comment>
<evidence type="ECO:0000313" key="4">
    <source>
        <dbReference type="Proteomes" id="UP000295055"/>
    </source>
</evidence>
<dbReference type="PROSITE" id="PS51186">
    <property type="entry name" value="GNAT"/>
    <property type="match status" value="1"/>
</dbReference>
<name>A0A4R3NIT3_9GAMM</name>
<dbReference type="AlphaFoldDB" id="A0A4R3NIT3"/>
<dbReference type="GO" id="GO:0016747">
    <property type="term" value="F:acyltransferase activity, transferring groups other than amino-acyl groups"/>
    <property type="evidence" value="ECO:0007669"/>
    <property type="project" value="InterPro"/>
</dbReference>
<comment type="caution">
    <text evidence="3">The sequence shown here is derived from an EMBL/GenBank/DDBJ whole genome shotgun (WGS) entry which is preliminary data.</text>
</comment>